<protein>
    <recommendedName>
        <fullName evidence="3">F-box domain-containing protein</fullName>
    </recommendedName>
</protein>
<evidence type="ECO:0000313" key="2">
    <source>
        <dbReference type="Proteomes" id="UP001630127"/>
    </source>
</evidence>
<gene>
    <name evidence="1" type="ORF">ACH5RR_003690</name>
</gene>
<evidence type="ECO:0008006" key="3">
    <source>
        <dbReference type="Google" id="ProtNLM"/>
    </source>
</evidence>
<organism evidence="1 2">
    <name type="scientific">Cinchona calisaya</name>
    <dbReference type="NCBI Taxonomy" id="153742"/>
    <lineage>
        <taxon>Eukaryota</taxon>
        <taxon>Viridiplantae</taxon>
        <taxon>Streptophyta</taxon>
        <taxon>Embryophyta</taxon>
        <taxon>Tracheophyta</taxon>
        <taxon>Spermatophyta</taxon>
        <taxon>Magnoliopsida</taxon>
        <taxon>eudicotyledons</taxon>
        <taxon>Gunneridae</taxon>
        <taxon>Pentapetalae</taxon>
        <taxon>asterids</taxon>
        <taxon>lamiids</taxon>
        <taxon>Gentianales</taxon>
        <taxon>Rubiaceae</taxon>
        <taxon>Cinchonoideae</taxon>
        <taxon>Cinchoneae</taxon>
        <taxon>Cinchona</taxon>
    </lineage>
</organism>
<dbReference type="Proteomes" id="UP001630127">
    <property type="component" value="Unassembled WGS sequence"/>
</dbReference>
<dbReference type="AlphaFoldDB" id="A0ABD3AVH5"/>
<dbReference type="SUPFAM" id="SSF81383">
    <property type="entry name" value="F-box domain"/>
    <property type="match status" value="1"/>
</dbReference>
<sequence length="188" mass="21153">MDSGGESCERVVPESDSGLGFIQGYCYIPKWVLVELLIHLPVKCIFRFKCVSKQWLTLNSDPSFGCAFVSRIKFGPMQPRPWTPLYKCIYAEEIPREHDFFGNLFSSDVGLGCLTKFDLPASAQAHELEVYKVLNYIIARDDNGLLLCGSHGRGLGNYYILNLVTKQCVKILLSKRPFVYCLAGSSPR</sequence>
<keyword evidence="2" id="KW-1185">Reference proteome</keyword>
<dbReference type="PANTHER" id="PTHR35546:SF70">
    <property type="entry name" value="F-BOX PROTEIN INTERACTION DOMAIN PROTEIN"/>
    <property type="match status" value="1"/>
</dbReference>
<dbReference type="InterPro" id="IPR036047">
    <property type="entry name" value="F-box-like_dom_sf"/>
</dbReference>
<reference evidence="1 2" key="1">
    <citation type="submission" date="2024-11" db="EMBL/GenBank/DDBJ databases">
        <title>A near-complete genome assembly of Cinchona calisaya.</title>
        <authorList>
            <person name="Lian D.C."/>
            <person name="Zhao X.W."/>
            <person name="Wei L."/>
        </authorList>
    </citation>
    <scope>NUCLEOTIDE SEQUENCE [LARGE SCALE GENOMIC DNA]</scope>
    <source>
        <tissue evidence="1">Nenye</tissue>
    </source>
</reference>
<dbReference type="PANTHER" id="PTHR35546">
    <property type="entry name" value="F-BOX PROTEIN INTERACTION DOMAIN PROTEIN-RELATED"/>
    <property type="match status" value="1"/>
</dbReference>
<comment type="caution">
    <text evidence="1">The sequence shown here is derived from an EMBL/GenBank/DDBJ whole genome shotgun (WGS) entry which is preliminary data.</text>
</comment>
<evidence type="ECO:0000313" key="1">
    <source>
        <dbReference type="EMBL" id="KAL3535229.1"/>
    </source>
</evidence>
<accession>A0ABD3AVH5</accession>
<proteinExistence type="predicted"/>
<dbReference type="EMBL" id="JBJUIK010000002">
    <property type="protein sequence ID" value="KAL3535229.1"/>
    <property type="molecule type" value="Genomic_DNA"/>
</dbReference>
<name>A0ABD3AVH5_9GENT</name>
<dbReference type="InterPro" id="IPR055290">
    <property type="entry name" value="At3g26010-like"/>
</dbReference>